<proteinExistence type="predicted"/>
<dbReference type="EMBL" id="JANGAC010000001">
    <property type="protein sequence ID" value="MCQ4921639.1"/>
    <property type="molecule type" value="Genomic_DNA"/>
</dbReference>
<comment type="caution">
    <text evidence="1">The sequence shown here is derived from an EMBL/GenBank/DDBJ whole genome shotgun (WGS) entry which is preliminary data.</text>
</comment>
<evidence type="ECO:0000313" key="1">
    <source>
        <dbReference type="EMBL" id="MCQ4921639.1"/>
    </source>
</evidence>
<accession>A0ABT1S596</accession>
<reference evidence="1 2" key="1">
    <citation type="submission" date="2022-06" db="EMBL/GenBank/DDBJ databases">
        <title>Isolation of gut microbiota from human fecal samples.</title>
        <authorList>
            <person name="Pamer E.G."/>
            <person name="Barat B."/>
            <person name="Waligurski E."/>
            <person name="Medina S."/>
            <person name="Paddock L."/>
            <person name="Mostad J."/>
        </authorList>
    </citation>
    <scope>NUCLEOTIDE SEQUENCE [LARGE SCALE GENOMIC DNA]</scope>
    <source>
        <strain evidence="1 2">DFI.7.95</strain>
    </source>
</reference>
<name>A0ABT1S596_9FIRM</name>
<gene>
    <name evidence="1" type="ORF">NE686_00960</name>
</gene>
<dbReference type="RefSeq" id="WP_256310147.1">
    <property type="nucleotide sequence ID" value="NZ_JANGAC010000001.1"/>
</dbReference>
<dbReference type="Proteomes" id="UP001524478">
    <property type="component" value="Unassembled WGS sequence"/>
</dbReference>
<evidence type="ECO:0000313" key="2">
    <source>
        <dbReference type="Proteomes" id="UP001524478"/>
    </source>
</evidence>
<protein>
    <submittedName>
        <fullName evidence="1">Uncharacterized protein</fullName>
    </submittedName>
</protein>
<sequence>MNKSIENLKELYSYYENNYESLTRYQNRKDIDLSEPSEGMEYRGLVTMESSIHNVLADRMKNSGSS</sequence>
<keyword evidence="2" id="KW-1185">Reference proteome</keyword>
<organism evidence="1 2">
    <name type="scientific">Tissierella carlieri</name>
    <dbReference type="NCBI Taxonomy" id="689904"/>
    <lineage>
        <taxon>Bacteria</taxon>
        <taxon>Bacillati</taxon>
        <taxon>Bacillota</taxon>
        <taxon>Tissierellia</taxon>
        <taxon>Tissierellales</taxon>
        <taxon>Tissierellaceae</taxon>
        <taxon>Tissierella</taxon>
    </lineage>
</organism>